<evidence type="ECO:0000256" key="1">
    <source>
        <dbReference type="SAM" id="MobiDB-lite"/>
    </source>
</evidence>
<sequence length="83" mass="9018">MTSMRTGGVFFQILVTTRNPFLDVITKNHSLSSADSDVMKNYKLRLGKLKRRYGGGSGFGDGNNGERAGHVAFGPAEQVDEPN</sequence>
<protein>
    <submittedName>
        <fullName evidence="2">3acdeea4-2c06-433b-9827-90d4b4370463-CDS</fullName>
    </submittedName>
</protein>
<accession>A0A8H2VYG6</accession>
<comment type="caution">
    <text evidence="2">The sequence shown here is derived from an EMBL/GenBank/DDBJ whole genome shotgun (WGS) entry which is preliminary data.</text>
</comment>
<evidence type="ECO:0000313" key="3">
    <source>
        <dbReference type="Proteomes" id="UP000624404"/>
    </source>
</evidence>
<reference evidence="2" key="1">
    <citation type="submission" date="2020-10" db="EMBL/GenBank/DDBJ databases">
        <authorList>
            <person name="Kusch S."/>
        </authorList>
    </citation>
    <scope>NUCLEOTIDE SEQUENCE</scope>
    <source>
        <strain evidence="2">SwB9</strain>
    </source>
</reference>
<name>A0A8H2VYG6_9HELO</name>
<organism evidence="2 3">
    <name type="scientific">Sclerotinia trifoliorum</name>
    <dbReference type="NCBI Taxonomy" id="28548"/>
    <lineage>
        <taxon>Eukaryota</taxon>
        <taxon>Fungi</taxon>
        <taxon>Dikarya</taxon>
        <taxon>Ascomycota</taxon>
        <taxon>Pezizomycotina</taxon>
        <taxon>Leotiomycetes</taxon>
        <taxon>Helotiales</taxon>
        <taxon>Sclerotiniaceae</taxon>
        <taxon>Sclerotinia</taxon>
    </lineage>
</organism>
<proteinExistence type="predicted"/>
<dbReference type="Proteomes" id="UP000624404">
    <property type="component" value="Unassembled WGS sequence"/>
</dbReference>
<feature type="region of interest" description="Disordered" evidence="1">
    <location>
        <begin position="55"/>
        <end position="83"/>
    </location>
</feature>
<keyword evidence="3" id="KW-1185">Reference proteome</keyword>
<evidence type="ECO:0000313" key="2">
    <source>
        <dbReference type="EMBL" id="CAD6446718.1"/>
    </source>
</evidence>
<dbReference type="OrthoDB" id="5322539at2759"/>
<dbReference type="AlphaFoldDB" id="A0A8H2VYG6"/>
<gene>
    <name evidence="2" type="ORF">SCLTRI_LOCUS6510</name>
</gene>
<dbReference type="EMBL" id="CAJHIA010000021">
    <property type="protein sequence ID" value="CAD6446718.1"/>
    <property type="molecule type" value="Genomic_DNA"/>
</dbReference>